<evidence type="ECO:0000256" key="2">
    <source>
        <dbReference type="ARBA" id="ARBA00022448"/>
    </source>
</evidence>
<feature type="transmembrane region" description="Helical" evidence="9">
    <location>
        <begin position="20"/>
        <end position="41"/>
    </location>
</feature>
<feature type="transmembrane region" description="Helical" evidence="9">
    <location>
        <begin position="124"/>
        <end position="144"/>
    </location>
</feature>
<dbReference type="InterPro" id="IPR007272">
    <property type="entry name" value="Sulf_transp_TsuA/YedE"/>
</dbReference>
<organism evidence="10">
    <name type="scientific">uncultured delta proteobacterium</name>
    <dbReference type="NCBI Taxonomy" id="34034"/>
    <lineage>
        <taxon>Bacteria</taxon>
        <taxon>Deltaproteobacteria</taxon>
        <taxon>environmental samples</taxon>
    </lineage>
</organism>
<protein>
    <submittedName>
        <fullName evidence="10">Uncharacterized protein</fullName>
    </submittedName>
</protein>
<keyword evidence="3" id="KW-1003">Cell membrane</keyword>
<evidence type="ECO:0000256" key="5">
    <source>
        <dbReference type="ARBA" id="ARBA00022692"/>
    </source>
</evidence>
<comment type="subcellular location">
    <subcellularLocation>
        <location evidence="1">Cell inner membrane</location>
        <topology evidence="1">Multi-pass membrane protein</topology>
    </subcellularLocation>
</comment>
<feature type="transmembrane region" description="Helical" evidence="9">
    <location>
        <begin position="156"/>
        <end position="182"/>
    </location>
</feature>
<dbReference type="PANTHER" id="PTHR30574">
    <property type="entry name" value="INNER MEMBRANE PROTEIN YEDE"/>
    <property type="match status" value="1"/>
</dbReference>
<keyword evidence="5 9" id="KW-0812">Transmembrane</keyword>
<feature type="transmembrane region" description="Helical" evidence="9">
    <location>
        <begin position="84"/>
        <end position="103"/>
    </location>
</feature>
<evidence type="ECO:0000256" key="7">
    <source>
        <dbReference type="ARBA" id="ARBA00023136"/>
    </source>
</evidence>
<accession>A0A212KFT1</accession>
<reference evidence="10" key="1">
    <citation type="submission" date="2016-04" db="EMBL/GenBank/DDBJ databases">
        <authorList>
            <person name="Evans L.H."/>
            <person name="Alamgir A."/>
            <person name="Owens N."/>
            <person name="Weber N.D."/>
            <person name="Virtaneva K."/>
            <person name="Barbian K."/>
            <person name="Babar A."/>
            <person name="Rosenke K."/>
        </authorList>
    </citation>
    <scope>NUCLEOTIDE SEQUENCE</scope>
    <source>
        <strain evidence="10">86</strain>
    </source>
</reference>
<keyword evidence="6 9" id="KW-1133">Transmembrane helix</keyword>
<sequence length="187" mass="20275">MARYYYHKESSMQTKATKAYLYGALAGALAIASVLVTTYFLGKASYLGTSTTFVRAAGFIEEWVSPGVTSSLSYYIKEKVVMDWQFMLVIGIGLGAFISSMLNKEFSLETVPPVWRERFGSSPIKRAVFSFGGGVIAIFGARLADGCPSGHGLSGLMQLAVSSFIALGMFLIVGFLMAHVIYTGRKQ</sequence>
<comment type="similarity">
    <text evidence="8">Belongs to the TsuA/YedE (TC 9.B.102) family.</text>
</comment>
<evidence type="ECO:0000256" key="3">
    <source>
        <dbReference type="ARBA" id="ARBA00022475"/>
    </source>
</evidence>
<evidence type="ECO:0000256" key="9">
    <source>
        <dbReference type="SAM" id="Phobius"/>
    </source>
</evidence>
<keyword evidence="4" id="KW-0997">Cell inner membrane</keyword>
<evidence type="ECO:0000256" key="4">
    <source>
        <dbReference type="ARBA" id="ARBA00022519"/>
    </source>
</evidence>
<proteinExistence type="inferred from homology"/>
<name>A0A212KFT1_9DELT</name>
<evidence type="ECO:0000256" key="8">
    <source>
        <dbReference type="ARBA" id="ARBA00035655"/>
    </source>
</evidence>
<dbReference type="AlphaFoldDB" id="A0A212KFT1"/>
<dbReference type="GO" id="GO:0005886">
    <property type="term" value="C:plasma membrane"/>
    <property type="evidence" value="ECO:0007669"/>
    <property type="project" value="UniProtKB-SubCell"/>
</dbReference>
<dbReference type="Pfam" id="PF04143">
    <property type="entry name" value="Sulf_transp"/>
    <property type="match status" value="1"/>
</dbReference>
<dbReference type="EMBL" id="FLUQ01000006">
    <property type="protein sequence ID" value="SBW10580.1"/>
    <property type="molecule type" value="Genomic_DNA"/>
</dbReference>
<keyword evidence="7 9" id="KW-0472">Membrane</keyword>
<gene>
    <name evidence="10" type="ORF">KL86DPRO_60214</name>
</gene>
<keyword evidence="2" id="KW-0813">Transport</keyword>
<evidence type="ECO:0000256" key="6">
    <source>
        <dbReference type="ARBA" id="ARBA00022989"/>
    </source>
</evidence>
<evidence type="ECO:0000256" key="1">
    <source>
        <dbReference type="ARBA" id="ARBA00004429"/>
    </source>
</evidence>
<evidence type="ECO:0000313" key="10">
    <source>
        <dbReference type="EMBL" id="SBW10580.1"/>
    </source>
</evidence>
<dbReference type="PANTHER" id="PTHR30574:SF1">
    <property type="entry name" value="SULPHUR TRANSPORT DOMAIN-CONTAINING PROTEIN"/>
    <property type="match status" value="1"/>
</dbReference>